<evidence type="ECO:0000256" key="2">
    <source>
        <dbReference type="SAM" id="MobiDB-lite"/>
    </source>
</evidence>
<feature type="region of interest" description="Disordered" evidence="2">
    <location>
        <begin position="1"/>
        <end position="24"/>
    </location>
</feature>
<reference evidence="4" key="1">
    <citation type="submission" date="2023-05" db="EMBL/GenBank/DDBJ databases">
        <authorList>
            <person name="Huff M."/>
        </authorList>
    </citation>
    <scope>NUCLEOTIDE SEQUENCE</scope>
</reference>
<dbReference type="PANTHER" id="PTHR46835">
    <property type="entry name" value="BASIC-LEUCINE ZIPPER (BZIP) TRANSCRIPTION FACTOR FAMILY PROTEIN-RELATED"/>
    <property type="match status" value="1"/>
</dbReference>
<dbReference type="Gene3D" id="1.20.5.170">
    <property type="match status" value="1"/>
</dbReference>
<dbReference type="EMBL" id="OU503047">
    <property type="protein sequence ID" value="CAI9773076.1"/>
    <property type="molecule type" value="Genomic_DNA"/>
</dbReference>
<dbReference type="InterPro" id="IPR044797">
    <property type="entry name" value="At4g06598-like"/>
</dbReference>
<feature type="coiled-coil region" evidence="1">
    <location>
        <begin position="221"/>
        <end position="255"/>
    </location>
</feature>
<dbReference type="GO" id="GO:0003700">
    <property type="term" value="F:DNA-binding transcription factor activity"/>
    <property type="evidence" value="ECO:0007669"/>
    <property type="project" value="InterPro"/>
</dbReference>
<name>A0AAD1ZRY6_9LAMI</name>
<keyword evidence="1" id="KW-0175">Coiled coil</keyword>
<keyword evidence="5" id="KW-1185">Reference proteome</keyword>
<dbReference type="AlphaFoldDB" id="A0AAD1ZRY6"/>
<feature type="domain" description="BZIP" evidence="3">
    <location>
        <begin position="170"/>
        <end position="230"/>
    </location>
</feature>
<evidence type="ECO:0000313" key="5">
    <source>
        <dbReference type="Proteomes" id="UP000834106"/>
    </source>
</evidence>
<accession>A0AAD1ZRY6</accession>
<dbReference type="CDD" id="cd14703">
    <property type="entry name" value="bZIP_plant_RF2"/>
    <property type="match status" value="1"/>
</dbReference>
<sequence>MSRQVHLPPRCPDQKKTVTRPAHGPVSPTLCNIEFYPGGPRHHKSISQSSIFKEQPAWLNDLLSDSDSDSSGILHRRSASDSCTLLDGLVPLPSLDQLDGLKTPDSCEPENEFDSGCAYGPNSPRRKDNVAFPENAIVSALSEYVVQSPLQRWDAKPNSIGDAFASANATNTERKLMKRHPGQRSRVRKLQYIAELERTVDILQNLESDLAVRVSSLYQQCLALSMENNTLKQQVVRLQRERFNVEGEYQSLKKEHERLKMSLAYSSTSKLDGWPNSAADLACSGDIWQTLDMGKLDLN</sequence>
<dbReference type="Proteomes" id="UP000834106">
    <property type="component" value="Chromosome 12"/>
</dbReference>
<dbReference type="InterPro" id="IPR004827">
    <property type="entry name" value="bZIP"/>
</dbReference>
<dbReference type="InterPro" id="IPR046347">
    <property type="entry name" value="bZIP_sf"/>
</dbReference>
<evidence type="ECO:0000256" key="1">
    <source>
        <dbReference type="SAM" id="Coils"/>
    </source>
</evidence>
<organism evidence="4 5">
    <name type="scientific">Fraxinus pennsylvanica</name>
    <dbReference type="NCBI Taxonomy" id="56036"/>
    <lineage>
        <taxon>Eukaryota</taxon>
        <taxon>Viridiplantae</taxon>
        <taxon>Streptophyta</taxon>
        <taxon>Embryophyta</taxon>
        <taxon>Tracheophyta</taxon>
        <taxon>Spermatophyta</taxon>
        <taxon>Magnoliopsida</taxon>
        <taxon>eudicotyledons</taxon>
        <taxon>Gunneridae</taxon>
        <taxon>Pentapetalae</taxon>
        <taxon>asterids</taxon>
        <taxon>lamiids</taxon>
        <taxon>Lamiales</taxon>
        <taxon>Oleaceae</taxon>
        <taxon>Oleeae</taxon>
        <taxon>Fraxinus</taxon>
    </lineage>
</organism>
<dbReference type="PANTHER" id="PTHR46835:SF4">
    <property type="entry name" value="B-ZIP PROTEIN"/>
    <property type="match status" value="1"/>
</dbReference>
<proteinExistence type="predicted"/>
<gene>
    <name evidence="4" type="ORF">FPE_LOCUS20506</name>
</gene>
<dbReference type="GO" id="GO:0005634">
    <property type="term" value="C:nucleus"/>
    <property type="evidence" value="ECO:0007669"/>
    <property type="project" value="UniProtKB-ARBA"/>
</dbReference>
<evidence type="ECO:0000313" key="4">
    <source>
        <dbReference type="EMBL" id="CAI9773076.1"/>
    </source>
</evidence>
<dbReference type="SUPFAM" id="SSF57959">
    <property type="entry name" value="Leucine zipper domain"/>
    <property type="match status" value="1"/>
</dbReference>
<dbReference type="SMART" id="SM00338">
    <property type="entry name" value="BRLZ"/>
    <property type="match status" value="1"/>
</dbReference>
<evidence type="ECO:0000259" key="3">
    <source>
        <dbReference type="SMART" id="SM00338"/>
    </source>
</evidence>
<protein>
    <recommendedName>
        <fullName evidence="3">BZIP domain-containing protein</fullName>
    </recommendedName>
</protein>
<dbReference type="InterPro" id="IPR044759">
    <property type="entry name" value="bZIP_RF2"/>
</dbReference>